<keyword evidence="6" id="KW-1185">Reference proteome</keyword>
<organism evidence="5 6">
    <name type="scientific">Lactarius akahatsu</name>
    <dbReference type="NCBI Taxonomy" id="416441"/>
    <lineage>
        <taxon>Eukaryota</taxon>
        <taxon>Fungi</taxon>
        <taxon>Dikarya</taxon>
        <taxon>Basidiomycota</taxon>
        <taxon>Agaricomycotina</taxon>
        <taxon>Agaricomycetes</taxon>
        <taxon>Russulales</taxon>
        <taxon>Russulaceae</taxon>
        <taxon>Lactarius</taxon>
    </lineage>
</organism>
<protein>
    <submittedName>
        <fullName evidence="5">Nicotinamide N-methyltransferase</fullName>
    </submittedName>
</protein>
<keyword evidence="1" id="KW-0963">Cytoplasm</keyword>
<gene>
    <name evidence="5" type="ORF">EDB92DRAFT_1843910</name>
</gene>
<evidence type="ECO:0000313" key="6">
    <source>
        <dbReference type="Proteomes" id="UP001201163"/>
    </source>
</evidence>
<keyword evidence="3" id="KW-0808">Transferase</keyword>
<accession>A0AAD4LL50</accession>
<dbReference type="InterPro" id="IPR019410">
    <property type="entry name" value="Methyltransf_16"/>
</dbReference>
<dbReference type="CDD" id="cd02440">
    <property type="entry name" value="AdoMet_MTases"/>
    <property type="match status" value="1"/>
</dbReference>
<dbReference type="PANTHER" id="PTHR14614">
    <property type="entry name" value="HEPATOCELLULAR CARCINOMA-ASSOCIATED ANTIGEN"/>
    <property type="match status" value="1"/>
</dbReference>
<evidence type="ECO:0000256" key="2">
    <source>
        <dbReference type="ARBA" id="ARBA00022603"/>
    </source>
</evidence>
<dbReference type="Proteomes" id="UP001201163">
    <property type="component" value="Unassembled WGS sequence"/>
</dbReference>
<evidence type="ECO:0000313" key="5">
    <source>
        <dbReference type="EMBL" id="KAH8995930.1"/>
    </source>
</evidence>
<dbReference type="EMBL" id="JAKELL010000010">
    <property type="protein sequence ID" value="KAH8995930.1"/>
    <property type="molecule type" value="Genomic_DNA"/>
</dbReference>
<reference evidence="5" key="1">
    <citation type="submission" date="2022-01" db="EMBL/GenBank/DDBJ databases">
        <title>Comparative genomics reveals a dynamic genome evolution in the ectomycorrhizal milk-cap (Lactarius) mushrooms.</title>
        <authorList>
            <consortium name="DOE Joint Genome Institute"/>
            <person name="Lebreton A."/>
            <person name="Tang N."/>
            <person name="Kuo A."/>
            <person name="LaButti K."/>
            <person name="Drula E."/>
            <person name="Barry K."/>
            <person name="Clum A."/>
            <person name="Lipzen A."/>
            <person name="Mousain D."/>
            <person name="Ng V."/>
            <person name="Wang R."/>
            <person name="Wang X."/>
            <person name="Dai Y."/>
            <person name="Henrissat B."/>
            <person name="Grigoriev I.V."/>
            <person name="Guerin-Laguette A."/>
            <person name="Yu F."/>
            <person name="Martin F.M."/>
        </authorList>
    </citation>
    <scope>NUCLEOTIDE SEQUENCE</scope>
    <source>
        <strain evidence="5">QP</strain>
    </source>
</reference>
<evidence type="ECO:0000256" key="4">
    <source>
        <dbReference type="ARBA" id="ARBA00022691"/>
    </source>
</evidence>
<dbReference type="PROSITE" id="PS51560">
    <property type="entry name" value="SAM_MT_NNT1"/>
    <property type="match status" value="1"/>
</dbReference>
<dbReference type="Gene3D" id="3.40.50.150">
    <property type="entry name" value="Vaccinia Virus protein VP39"/>
    <property type="match status" value="1"/>
</dbReference>
<name>A0AAD4LL50_9AGAM</name>
<keyword evidence="2" id="KW-0489">Methyltransferase</keyword>
<evidence type="ECO:0000256" key="3">
    <source>
        <dbReference type="ARBA" id="ARBA00022679"/>
    </source>
</evidence>
<dbReference type="GO" id="GO:0008757">
    <property type="term" value="F:S-adenosylmethionine-dependent methyltransferase activity"/>
    <property type="evidence" value="ECO:0007669"/>
    <property type="project" value="UniProtKB-ARBA"/>
</dbReference>
<dbReference type="GO" id="GO:0032259">
    <property type="term" value="P:methylation"/>
    <property type="evidence" value="ECO:0007669"/>
    <property type="project" value="UniProtKB-KW"/>
</dbReference>
<comment type="caution">
    <text evidence="5">The sequence shown here is derived from an EMBL/GenBank/DDBJ whole genome shotgun (WGS) entry which is preliminary data.</text>
</comment>
<sequence>MADDAGVERGEDDECLMLDEIFPVYESSVTDAGTPRPWSTITVRLVGSHPLWGHHLWNAARALARYLERTPTLYRGLNVLELGAGAGLPGLVVAKSGARNVVLTDYPDRALVDNMAHNAAQNGVAHVVAVRGYVWGRPVEPLSARGAKFDLIILSDLIFNHSQHRALLWTCERVVAPRGCVLVFFTHHRPPLAQRDMAFFEMARETGWACEKVLTERFAPMFPEDAGEEEVRSTVHGWKLTRVSGGGD</sequence>
<dbReference type="InterPro" id="IPR029063">
    <property type="entry name" value="SAM-dependent_MTases_sf"/>
</dbReference>
<dbReference type="PANTHER" id="PTHR14614:SF10">
    <property type="entry name" value="PROTEIN N-TERMINAL AND LYSINE N-METHYLTRANSFERASE EFM7"/>
    <property type="match status" value="1"/>
</dbReference>
<evidence type="ECO:0000256" key="1">
    <source>
        <dbReference type="ARBA" id="ARBA00022490"/>
    </source>
</evidence>
<dbReference type="InterPro" id="IPR025784">
    <property type="entry name" value="EFM7"/>
</dbReference>
<keyword evidence="4" id="KW-0949">S-adenosyl-L-methionine</keyword>
<dbReference type="GO" id="GO:0005737">
    <property type="term" value="C:cytoplasm"/>
    <property type="evidence" value="ECO:0007669"/>
    <property type="project" value="TreeGrafter"/>
</dbReference>
<dbReference type="AlphaFoldDB" id="A0AAD4LL50"/>
<dbReference type="Pfam" id="PF10294">
    <property type="entry name" value="Methyltransf_16"/>
    <property type="match status" value="1"/>
</dbReference>
<dbReference type="SUPFAM" id="SSF53335">
    <property type="entry name" value="S-adenosyl-L-methionine-dependent methyltransferases"/>
    <property type="match status" value="1"/>
</dbReference>
<proteinExistence type="predicted"/>